<dbReference type="PROSITE" id="PS01186">
    <property type="entry name" value="EGF_2"/>
    <property type="match status" value="1"/>
</dbReference>
<dbReference type="PRINTS" id="PR00010">
    <property type="entry name" value="EGFBLOOD"/>
</dbReference>
<name>A0A3B3ZTI2_9GOBI</name>
<dbReference type="Gene3D" id="2.10.25.10">
    <property type="entry name" value="Laminin"/>
    <property type="match status" value="1"/>
</dbReference>
<feature type="domain" description="EGF-like" evidence="13">
    <location>
        <begin position="76"/>
        <end position="112"/>
    </location>
</feature>
<dbReference type="PROSITE" id="PS50998">
    <property type="entry name" value="GLA_2"/>
    <property type="match status" value="1"/>
</dbReference>
<dbReference type="FunFam" id="2.10.25.10:FF:000057">
    <property type="entry name" value="protocadherin Fat 1 isoform X2"/>
    <property type="match status" value="1"/>
</dbReference>
<dbReference type="InterPro" id="IPR001881">
    <property type="entry name" value="EGF-like_Ca-bd_dom"/>
</dbReference>
<comment type="caution">
    <text evidence="12">Lacks conserved residue(s) required for the propagation of feature annotation.</text>
</comment>
<dbReference type="Pfam" id="PF00008">
    <property type="entry name" value="EGF"/>
    <property type="match status" value="1"/>
</dbReference>
<dbReference type="STRING" id="409849.ENSPMGP00000007621"/>
<comment type="subcellular location">
    <subcellularLocation>
        <location evidence="2">Secreted</location>
    </subcellularLocation>
</comment>
<dbReference type="PROSITE" id="PS00010">
    <property type="entry name" value="ASX_HYDROXYL"/>
    <property type="match status" value="1"/>
</dbReference>
<dbReference type="PROSITE" id="PS01187">
    <property type="entry name" value="EGF_CA"/>
    <property type="match status" value="1"/>
</dbReference>
<evidence type="ECO:0000256" key="12">
    <source>
        <dbReference type="PROSITE-ProRule" id="PRU00076"/>
    </source>
</evidence>
<evidence type="ECO:0000259" key="13">
    <source>
        <dbReference type="PROSITE" id="PS50026"/>
    </source>
</evidence>
<keyword evidence="5" id="KW-0964">Secreted</keyword>
<dbReference type="SMART" id="SM00181">
    <property type="entry name" value="EGF"/>
    <property type="match status" value="1"/>
</dbReference>
<dbReference type="AlphaFoldDB" id="A0A3B3ZTI2"/>
<dbReference type="InterPro" id="IPR017857">
    <property type="entry name" value="Coagulation_fac-like_Gla_dom"/>
</dbReference>
<dbReference type="Pfam" id="PF00594">
    <property type="entry name" value="Gla"/>
    <property type="match status" value="1"/>
</dbReference>
<keyword evidence="10 12" id="KW-1015">Disulfide bond</keyword>
<accession>A0A3B3ZTI2</accession>
<dbReference type="GO" id="GO:0005615">
    <property type="term" value="C:extracellular space"/>
    <property type="evidence" value="ECO:0007669"/>
    <property type="project" value="TreeGrafter"/>
</dbReference>
<dbReference type="InterPro" id="IPR050442">
    <property type="entry name" value="Peptidase_S1_coag_factors"/>
</dbReference>
<dbReference type="EC" id="3.4.21.6" evidence="3"/>
<dbReference type="Ensembl" id="ENSPMGT00000008107.1">
    <property type="protein sequence ID" value="ENSPMGP00000007621.1"/>
    <property type="gene ID" value="ENSPMGG00000006320.1"/>
</dbReference>
<dbReference type="InterPro" id="IPR000152">
    <property type="entry name" value="EGF-type_Asp/Asn_hydroxyl_site"/>
</dbReference>
<dbReference type="InterPro" id="IPR000742">
    <property type="entry name" value="EGF"/>
</dbReference>
<proteinExistence type="predicted"/>
<comment type="catalytic activity">
    <reaction evidence="1">
        <text>Selective cleavage of Arg-|-Thr and then Arg-|-Ile bonds in prothrombin to form thrombin.</text>
        <dbReference type="EC" id="3.4.21.6"/>
    </reaction>
</comment>
<dbReference type="PANTHER" id="PTHR24278">
    <property type="entry name" value="COAGULATION FACTOR"/>
    <property type="match status" value="1"/>
</dbReference>
<reference evidence="15" key="2">
    <citation type="submission" date="2025-09" db="UniProtKB">
        <authorList>
            <consortium name="Ensembl"/>
        </authorList>
    </citation>
    <scope>IDENTIFICATION</scope>
</reference>
<keyword evidence="4" id="KW-0301">Gamma-carboxyglutamic acid</keyword>
<dbReference type="PROSITE" id="PS00011">
    <property type="entry name" value="GLA_1"/>
    <property type="match status" value="1"/>
</dbReference>
<dbReference type="GO" id="GO:0004252">
    <property type="term" value="F:serine-type endopeptidase activity"/>
    <property type="evidence" value="ECO:0007669"/>
    <property type="project" value="UniProtKB-EC"/>
</dbReference>
<dbReference type="FunFam" id="4.10.740.10:FF:000001">
    <property type="entry name" value="vitamin K-dependent protein S"/>
    <property type="match status" value="1"/>
</dbReference>
<evidence type="ECO:0000256" key="9">
    <source>
        <dbReference type="ARBA" id="ARBA00022837"/>
    </source>
</evidence>
<dbReference type="PANTHER" id="PTHR24278:SF28">
    <property type="entry name" value="COAGULATION FACTOR X"/>
    <property type="match status" value="1"/>
</dbReference>
<dbReference type="PRINTS" id="PR00001">
    <property type="entry name" value="GLABLOOD"/>
</dbReference>
<dbReference type="CDD" id="cd00054">
    <property type="entry name" value="EGF_CA"/>
    <property type="match status" value="1"/>
</dbReference>
<evidence type="ECO:0000256" key="11">
    <source>
        <dbReference type="ARBA" id="ARBA00023180"/>
    </source>
</evidence>
<dbReference type="PROSITE" id="PS00022">
    <property type="entry name" value="EGF_1"/>
    <property type="match status" value="1"/>
</dbReference>
<organism evidence="15 16">
    <name type="scientific">Periophthalmus magnuspinnatus</name>
    <dbReference type="NCBI Taxonomy" id="409849"/>
    <lineage>
        <taxon>Eukaryota</taxon>
        <taxon>Metazoa</taxon>
        <taxon>Chordata</taxon>
        <taxon>Craniata</taxon>
        <taxon>Vertebrata</taxon>
        <taxon>Euteleostomi</taxon>
        <taxon>Actinopterygii</taxon>
        <taxon>Neopterygii</taxon>
        <taxon>Teleostei</taxon>
        <taxon>Neoteleostei</taxon>
        <taxon>Acanthomorphata</taxon>
        <taxon>Gobiaria</taxon>
        <taxon>Gobiiformes</taxon>
        <taxon>Gobioidei</taxon>
        <taxon>Gobiidae</taxon>
        <taxon>Oxudercinae</taxon>
        <taxon>Periophthalmus</taxon>
    </lineage>
</organism>
<evidence type="ECO:0000256" key="5">
    <source>
        <dbReference type="ARBA" id="ARBA00022525"/>
    </source>
</evidence>
<keyword evidence="11" id="KW-0325">Glycoprotein</keyword>
<keyword evidence="16" id="KW-1185">Reference proteome</keyword>
<feature type="disulfide bond" evidence="12">
    <location>
        <begin position="102"/>
        <end position="111"/>
    </location>
</feature>
<reference evidence="15" key="1">
    <citation type="submission" date="2025-08" db="UniProtKB">
        <authorList>
            <consortium name="Ensembl"/>
        </authorList>
    </citation>
    <scope>IDENTIFICATION</scope>
</reference>
<evidence type="ECO:0000256" key="3">
    <source>
        <dbReference type="ARBA" id="ARBA00012181"/>
    </source>
</evidence>
<dbReference type="SMART" id="SM00179">
    <property type="entry name" value="EGF_CA"/>
    <property type="match status" value="1"/>
</dbReference>
<evidence type="ECO:0000256" key="8">
    <source>
        <dbReference type="ARBA" id="ARBA00022737"/>
    </source>
</evidence>
<dbReference type="Gene3D" id="4.10.740.10">
    <property type="entry name" value="Coagulation Factor IX"/>
    <property type="match status" value="1"/>
</dbReference>
<evidence type="ECO:0000256" key="1">
    <source>
        <dbReference type="ARBA" id="ARBA00001239"/>
    </source>
</evidence>
<dbReference type="InterPro" id="IPR000294">
    <property type="entry name" value="GLA_domain"/>
</dbReference>
<dbReference type="Proteomes" id="UP000261520">
    <property type="component" value="Unplaced"/>
</dbReference>
<keyword evidence="6 12" id="KW-0245">EGF-like domain</keyword>
<evidence type="ECO:0000256" key="2">
    <source>
        <dbReference type="ARBA" id="ARBA00004613"/>
    </source>
</evidence>
<dbReference type="InterPro" id="IPR018097">
    <property type="entry name" value="EGF_Ca-bd_CS"/>
</dbReference>
<dbReference type="PROSITE" id="PS50026">
    <property type="entry name" value="EGF_3"/>
    <property type="match status" value="1"/>
</dbReference>
<sequence>PGLDISLVLETLSRAGVSFGSGPFLRSKRANSFLLEEVLQGNLERECMEEMCSYEEAREVFEDYQQTAVFWAKYYDGDQCESAPCANGGNCSDLMGGFYCTCPTPFYGETCELGPASRPKTALIPELSKDAVPQFKGR</sequence>
<dbReference type="SMART" id="SM00069">
    <property type="entry name" value="GLA"/>
    <property type="match status" value="1"/>
</dbReference>
<dbReference type="GO" id="GO:0005509">
    <property type="term" value="F:calcium ion binding"/>
    <property type="evidence" value="ECO:0007669"/>
    <property type="project" value="InterPro"/>
</dbReference>
<evidence type="ECO:0000256" key="7">
    <source>
        <dbReference type="ARBA" id="ARBA00022729"/>
    </source>
</evidence>
<evidence type="ECO:0000256" key="10">
    <source>
        <dbReference type="ARBA" id="ARBA00023157"/>
    </source>
</evidence>
<keyword evidence="7" id="KW-0732">Signal</keyword>
<keyword evidence="8" id="KW-0677">Repeat</keyword>
<evidence type="ECO:0000256" key="6">
    <source>
        <dbReference type="ARBA" id="ARBA00022536"/>
    </source>
</evidence>
<feature type="domain" description="Gla" evidence="14">
    <location>
        <begin position="30"/>
        <end position="76"/>
    </location>
</feature>
<evidence type="ECO:0000259" key="14">
    <source>
        <dbReference type="PROSITE" id="PS50998"/>
    </source>
</evidence>
<evidence type="ECO:0000256" key="4">
    <source>
        <dbReference type="ARBA" id="ARBA00022479"/>
    </source>
</evidence>
<protein>
    <recommendedName>
        <fullName evidence="3">coagulation factor Xa</fullName>
        <ecNumber evidence="3">3.4.21.6</ecNumber>
    </recommendedName>
</protein>
<dbReference type="InterPro" id="IPR035972">
    <property type="entry name" value="GLA-like_dom_SF"/>
</dbReference>
<keyword evidence="9" id="KW-0106">Calcium</keyword>
<dbReference type="SUPFAM" id="SSF57630">
    <property type="entry name" value="GLA-domain"/>
    <property type="match status" value="1"/>
</dbReference>
<evidence type="ECO:0000313" key="16">
    <source>
        <dbReference type="Proteomes" id="UP000261520"/>
    </source>
</evidence>
<evidence type="ECO:0000313" key="15">
    <source>
        <dbReference type="Ensembl" id="ENSPMGP00000007621.1"/>
    </source>
</evidence>